<gene>
    <name evidence="1" type="ORF">OYC64_015746</name>
</gene>
<dbReference type="AlphaFoldDB" id="A0ABD2HGY9"/>
<reference evidence="1 2" key="1">
    <citation type="journal article" date="2022" name="G3 (Bethesda)">
        <title>Evaluating Illumina-, Nanopore-, and PacBio-based genome assembly strategies with the bald notothen, Trematomus borchgrevinki.</title>
        <authorList>
            <person name="Rayamajhi N."/>
            <person name="Cheng C.C."/>
            <person name="Catchen J.M."/>
        </authorList>
    </citation>
    <scope>NUCLEOTIDE SEQUENCE [LARGE SCALE GENOMIC DNA]</scope>
    <source>
        <strain evidence="1">AGRC-2024</strain>
    </source>
</reference>
<evidence type="ECO:0000313" key="2">
    <source>
        <dbReference type="Proteomes" id="UP001619887"/>
    </source>
</evidence>
<comment type="caution">
    <text evidence="1">The sequence shown here is derived from an EMBL/GenBank/DDBJ whole genome shotgun (WGS) entry which is preliminary data.</text>
</comment>
<protein>
    <submittedName>
        <fullName evidence="1">Uncharacterized protein</fullName>
    </submittedName>
</protein>
<organism evidence="1 2">
    <name type="scientific">Pagothenia borchgrevinki</name>
    <name type="common">Bald rockcod</name>
    <name type="synonym">Trematomus borchgrevinki</name>
    <dbReference type="NCBI Taxonomy" id="8213"/>
    <lineage>
        <taxon>Eukaryota</taxon>
        <taxon>Metazoa</taxon>
        <taxon>Chordata</taxon>
        <taxon>Craniata</taxon>
        <taxon>Vertebrata</taxon>
        <taxon>Euteleostomi</taxon>
        <taxon>Actinopterygii</taxon>
        <taxon>Neopterygii</taxon>
        <taxon>Teleostei</taxon>
        <taxon>Neoteleostei</taxon>
        <taxon>Acanthomorphata</taxon>
        <taxon>Eupercaria</taxon>
        <taxon>Perciformes</taxon>
        <taxon>Notothenioidei</taxon>
        <taxon>Nototheniidae</taxon>
        <taxon>Pagothenia</taxon>
    </lineage>
</organism>
<reference evidence="1 2" key="2">
    <citation type="journal article" date="2024" name="G3 (Bethesda)">
        <title>The genome of the cryopelagic Antarctic bald notothen, Trematomus borchgrevinki.</title>
        <authorList>
            <person name="Rayamajhi N."/>
            <person name="Rivera-Colon A.G."/>
            <person name="Minhas B.F."/>
            <person name="Cheng C.C."/>
            <person name="Catchen J.M."/>
        </authorList>
    </citation>
    <scope>NUCLEOTIDE SEQUENCE [LARGE SCALE GENOMIC DNA]</scope>
    <source>
        <strain evidence="1">AGRC-2024</strain>
    </source>
</reference>
<dbReference type="EMBL" id="JBIYXZ010002069">
    <property type="protein sequence ID" value="KAL3065649.1"/>
    <property type="molecule type" value="Genomic_DNA"/>
</dbReference>
<accession>A0ABD2HGY9</accession>
<sequence>MLRVQVKIRTDIWNINRLRGLI</sequence>
<dbReference type="Proteomes" id="UP001619887">
    <property type="component" value="Unassembled WGS sequence"/>
</dbReference>
<proteinExistence type="predicted"/>
<keyword evidence="2" id="KW-1185">Reference proteome</keyword>
<evidence type="ECO:0000313" key="1">
    <source>
        <dbReference type="EMBL" id="KAL3065649.1"/>
    </source>
</evidence>
<name>A0ABD2HGY9_PAGBO</name>